<evidence type="ECO:0000256" key="2">
    <source>
        <dbReference type="SAM" id="MobiDB-lite"/>
    </source>
</evidence>
<dbReference type="EMBL" id="JACGCI010000005">
    <property type="protein sequence ID" value="KAF6763970.1"/>
    <property type="molecule type" value="Genomic_DNA"/>
</dbReference>
<evidence type="ECO:0000313" key="4">
    <source>
        <dbReference type="Proteomes" id="UP000521943"/>
    </source>
</evidence>
<dbReference type="PANTHER" id="PTHR28006">
    <property type="entry name" value="MONOPOLIN COMPLEX SUBUNIT CSM1"/>
    <property type="match status" value="1"/>
</dbReference>
<dbReference type="Proteomes" id="UP000521943">
    <property type="component" value="Unassembled WGS sequence"/>
</dbReference>
<organism evidence="3 4">
    <name type="scientific">Ephemerocybe angulata</name>
    <dbReference type="NCBI Taxonomy" id="980116"/>
    <lineage>
        <taxon>Eukaryota</taxon>
        <taxon>Fungi</taxon>
        <taxon>Dikarya</taxon>
        <taxon>Basidiomycota</taxon>
        <taxon>Agaricomycotina</taxon>
        <taxon>Agaricomycetes</taxon>
        <taxon>Agaricomycetidae</taxon>
        <taxon>Agaricales</taxon>
        <taxon>Agaricineae</taxon>
        <taxon>Psathyrellaceae</taxon>
        <taxon>Ephemerocybe</taxon>
    </lineage>
</organism>
<keyword evidence="4" id="KW-1185">Reference proteome</keyword>
<name>A0A8H6MCZ6_9AGAR</name>
<evidence type="ECO:0000256" key="1">
    <source>
        <dbReference type="SAM" id="Coils"/>
    </source>
</evidence>
<dbReference type="AlphaFoldDB" id="A0A8H6MCZ6"/>
<comment type="caution">
    <text evidence="3">The sequence shown here is derived from an EMBL/GenBank/DDBJ whole genome shotgun (WGS) entry which is preliminary data.</text>
</comment>
<reference evidence="3 4" key="1">
    <citation type="submission" date="2020-07" db="EMBL/GenBank/DDBJ databases">
        <title>Comparative genomics of pyrophilous fungi reveals a link between fire events and developmental genes.</title>
        <authorList>
            <consortium name="DOE Joint Genome Institute"/>
            <person name="Steindorff A.S."/>
            <person name="Carver A."/>
            <person name="Calhoun S."/>
            <person name="Stillman K."/>
            <person name="Liu H."/>
            <person name="Lipzen A."/>
            <person name="Pangilinan J."/>
            <person name="Labutti K."/>
            <person name="Bruns T.D."/>
            <person name="Grigoriev I.V."/>
        </authorList>
    </citation>
    <scope>NUCLEOTIDE SEQUENCE [LARGE SCALE GENOMIC DNA]</scope>
    <source>
        <strain evidence="3 4">CBS 144469</strain>
    </source>
</reference>
<dbReference type="InterPro" id="IPR040349">
    <property type="entry name" value="Csm1/Pcs1"/>
</dbReference>
<feature type="compositionally biased region" description="Low complexity" evidence="2">
    <location>
        <begin position="121"/>
        <end position="143"/>
    </location>
</feature>
<feature type="coiled-coil region" evidence="1">
    <location>
        <begin position="314"/>
        <end position="341"/>
    </location>
</feature>
<sequence>MSDSDDFGGLAPTTPLPPQKRKAATGRSEKPPSNRATAGPSNSNKPPSNTANGNARKKAKTTGAAAKKVQVEEDDAGEDSDVREILVNTIEEETEDGHDDEEVQELPPPKQQRGGSKKPESGAGRAATGASSKAKGKQKASIAVQNGKRAVKKDGEEAEGMDVDAEENEEDIMEVDGPIDLAATNKAGNGKAAAANGGGKKGATSNPSRPNAPPAKNNPSRQEAKLAAENARLKGEVERLKGHIDDLKTKFDDLMNTRLTEPENLMEEMAHNHERELNVHKSIIKDLQTELGKKDPLLRSLSGKKAHAFALVSRDDADEEAKEYKATIHHLRNEVTAAKHAIASKDEEIANLKQVEQDLRFELKAEVQRSEQLSKQNRNPPGSATRGGSVLKGDDPKHTQVISLYEDLTNILVPTVKCNPAPYGEEWIFTCIYTWKDEMDTTVPEKSLNFSLRACKEVSADDASVLVDSVHYHPMSLEMESQEFVDNLGFLSKPFSFPKPQLALFVRTLYDNLNGTQDDDE</sequence>
<feature type="compositionally biased region" description="Polar residues" evidence="2">
    <location>
        <begin position="370"/>
        <end position="382"/>
    </location>
</feature>
<dbReference type="GO" id="GO:0005730">
    <property type="term" value="C:nucleolus"/>
    <property type="evidence" value="ECO:0007669"/>
    <property type="project" value="TreeGrafter"/>
</dbReference>
<feature type="region of interest" description="Disordered" evidence="2">
    <location>
        <begin position="1"/>
        <end position="225"/>
    </location>
</feature>
<dbReference type="GO" id="GO:1990644">
    <property type="term" value="F:microtubule site clamp"/>
    <property type="evidence" value="ECO:0007669"/>
    <property type="project" value="TreeGrafter"/>
</dbReference>
<dbReference type="GO" id="GO:0051315">
    <property type="term" value="P:attachment of mitotic spindle microtubules to kinetochore"/>
    <property type="evidence" value="ECO:0007669"/>
    <property type="project" value="TreeGrafter"/>
</dbReference>
<dbReference type="GO" id="GO:0034506">
    <property type="term" value="C:chromosome, centromeric core domain"/>
    <property type="evidence" value="ECO:0007669"/>
    <property type="project" value="TreeGrafter"/>
</dbReference>
<dbReference type="PANTHER" id="PTHR28006:SF1">
    <property type="entry name" value="MONOPOLIN COMPLEX SUBUNIT CSM1"/>
    <property type="match status" value="1"/>
</dbReference>
<feature type="region of interest" description="Disordered" evidence="2">
    <location>
        <begin position="368"/>
        <end position="395"/>
    </location>
</feature>
<accession>A0A8H6MCZ6</accession>
<keyword evidence="1" id="KW-0175">Coiled coil</keyword>
<proteinExistence type="predicted"/>
<feature type="compositionally biased region" description="Low complexity" evidence="2">
    <location>
        <begin position="182"/>
        <end position="195"/>
    </location>
</feature>
<dbReference type="GO" id="GO:0033551">
    <property type="term" value="C:monopolin complex"/>
    <property type="evidence" value="ECO:0007669"/>
    <property type="project" value="InterPro"/>
</dbReference>
<evidence type="ECO:0000313" key="3">
    <source>
        <dbReference type="EMBL" id="KAF6763970.1"/>
    </source>
</evidence>
<protein>
    <recommendedName>
        <fullName evidence="5">Monopolin complex subunit Csm1/Pcs1 C-terminal domain-containing protein</fullName>
    </recommendedName>
</protein>
<evidence type="ECO:0008006" key="5">
    <source>
        <dbReference type="Google" id="ProtNLM"/>
    </source>
</evidence>
<feature type="compositionally biased region" description="Polar residues" evidence="2">
    <location>
        <begin position="34"/>
        <end position="53"/>
    </location>
</feature>
<dbReference type="GO" id="GO:0045144">
    <property type="term" value="P:meiotic sister chromatid segregation"/>
    <property type="evidence" value="ECO:0007669"/>
    <property type="project" value="TreeGrafter"/>
</dbReference>
<feature type="compositionally biased region" description="Acidic residues" evidence="2">
    <location>
        <begin position="72"/>
        <end position="81"/>
    </location>
</feature>
<gene>
    <name evidence="3" type="ORF">DFP72DRAFT_841032</name>
</gene>
<feature type="compositionally biased region" description="Acidic residues" evidence="2">
    <location>
        <begin position="156"/>
        <end position="174"/>
    </location>
</feature>
<dbReference type="CDD" id="cd23787">
    <property type="entry name" value="RWD_CSM1"/>
    <property type="match status" value="1"/>
</dbReference>
<feature type="coiled-coil region" evidence="1">
    <location>
        <begin position="230"/>
        <end position="290"/>
    </location>
</feature>
<dbReference type="GO" id="GO:0072686">
    <property type="term" value="C:mitotic spindle"/>
    <property type="evidence" value="ECO:0007669"/>
    <property type="project" value="TreeGrafter"/>
</dbReference>
<dbReference type="OrthoDB" id="3216420at2759"/>
<feature type="compositionally biased region" description="Acidic residues" evidence="2">
    <location>
        <begin position="90"/>
        <end position="104"/>
    </location>
</feature>